<sequence length="169" mass="18696">MNLFRSILRLLAITITFIYPQSEWYRVAYVVSGMLAKVSDMLVTVAGVPTFMRKPKKYKDTVAINHAVKLNYFLAVMTHGGKPFPIPTLAQGLELFRKPRPNGVILCSTHIPLAKVAIRHLMEHDFKPTLALAADPGVINRISVWGITEKVAAARTGSLMTSPQKSVPV</sequence>
<proteinExistence type="predicted"/>
<reference evidence="1 2" key="1">
    <citation type="journal article" date="2010" name="Stand. Genomic Sci.">
        <title>Complete genome sequence of Spirosoma linguale type strain (1).</title>
        <authorList>
            <person name="Lail K."/>
            <person name="Sikorski J."/>
            <person name="Saunders E."/>
            <person name="Lapidus A."/>
            <person name="Glavina Del Rio T."/>
            <person name="Copeland A."/>
            <person name="Tice H."/>
            <person name="Cheng J.-F."/>
            <person name="Lucas S."/>
            <person name="Nolan M."/>
            <person name="Bruce D."/>
            <person name="Goodwin L."/>
            <person name="Pitluck S."/>
            <person name="Ivanova N."/>
            <person name="Mavromatis K."/>
            <person name="Ovchinnikova G."/>
            <person name="Pati A."/>
            <person name="Chen A."/>
            <person name="Palaniappan K."/>
            <person name="Land M."/>
            <person name="Hauser L."/>
            <person name="Chang Y.-J."/>
            <person name="Jeffries C.D."/>
            <person name="Chain P."/>
            <person name="Brettin T."/>
            <person name="Detter J.C."/>
            <person name="Schuetze A."/>
            <person name="Rohde M."/>
            <person name="Tindall B.J."/>
            <person name="Goeker M."/>
            <person name="Bristow J."/>
            <person name="Eisen J.A."/>
            <person name="Markowitz V."/>
            <person name="Hugenholtz P."/>
            <person name="Kyrpides N.C."/>
            <person name="Klenk H.-P."/>
            <person name="Chen F."/>
        </authorList>
    </citation>
    <scope>NUCLEOTIDE SEQUENCE [LARGE SCALE GENOMIC DNA]</scope>
    <source>
        <strain evidence="2">ATCC 33905 / DSM 74 / LMG 10896 / Claus 1</strain>
    </source>
</reference>
<dbReference type="KEGG" id="sli:Slin_2284"/>
<dbReference type="Proteomes" id="UP000002028">
    <property type="component" value="Chromosome"/>
</dbReference>
<keyword evidence="2" id="KW-1185">Reference proteome</keyword>
<organism evidence="1 2">
    <name type="scientific">Spirosoma linguale (strain ATCC 33905 / DSM 74 / LMG 10896 / Claus 1)</name>
    <dbReference type="NCBI Taxonomy" id="504472"/>
    <lineage>
        <taxon>Bacteria</taxon>
        <taxon>Pseudomonadati</taxon>
        <taxon>Bacteroidota</taxon>
        <taxon>Cytophagia</taxon>
        <taxon>Cytophagales</taxon>
        <taxon>Cytophagaceae</taxon>
        <taxon>Spirosoma</taxon>
    </lineage>
</organism>
<dbReference type="RefSeq" id="WP_012926843.1">
    <property type="nucleotide sequence ID" value="NC_013730.1"/>
</dbReference>
<evidence type="ECO:0000313" key="2">
    <source>
        <dbReference type="Proteomes" id="UP000002028"/>
    </source>
</evidence>
<dbReference type="STRING" id="504472.Slin_2284"/>
<name>D2QEQ3_SPILD</name>
<accession>D2QEQ3</accession>
<gene>
    <name evidence="1" type="ordered locus">Slin_2284</name>
</gene>
<dbReference type="EMBL" id="CP001769">
    <property type="protein sequence ID" value="ADB38305.1"/>
    <property type="molecule type" value="Genomic_DNA"/>
</dbReference>
<evidence type="ECO:0000313" key="1">
    <source>
        <dbReference type="EMBL" id="ADB38305.1"/>
    </source>
</evidence>
<dbReference type="AlphaFoldDB" id="D2QEQ3"/>
<protein>
    <submittedName>
        <fullName evidence="1">Uncharacterized protein</fullName>
    </submittedName>
</protein>
<dbReference type="HOGENOM" id="CLU_1577540_0_0_10"/>